<reference evidence="1 2" key="1">
    <citation type="submission" date="2020-10" db="EMBL/GenBank/DDBJ databases">
        <title>Connecting structure to function with the recovery of over 1000 high-quality activated sludge metagenome-assembled genomes encoding full-length rRNA genes using long-read sequencing.</title>
        <authorList>
            <person name="Singleton C.M."/>
            <person name="Petriglieri F."/>
            <person name="Kristensen J.M."/>
            <person name="Kirkegaard R.H."/>
            <person name="Michaelsen T.Y."/>
            <person name="Andersen M.H."/>
            <person name="Karst S.M."/>
            <person name="Dueholm M.S."/>
            <person name="Nielsen P.H."/>
            <person name="Albertsen M."/>
        </authorList>
    </citation>
    <scope>NUCLEOTIDE SEQUENCE [LARGE SCALE GENOMIC DNA]</scope>
    <source>
        <strain evidence="1">Ribe_18-Q3-R11-54_MAXAC.273</strain>
    </source>
</reference>
<name>A0A9D7SX93_9BACT</name>
<dbReference type="EMBL" id="JADKGY010000006">
    <property type="protein sequence ID" value="MBK9982549.1"/>
    <property type="molecule type" value="Genomic_DNA"/>
</dbReference>
<gene>
    <name evidence="1" type="ORF">IPP15_09000</name>
</gene>
<protein>
    <submittedName>
        <fullName evidence="1">Uncharacterized protein</fullName>
    </submittedName>
</protein>
<organism evidence="1 2">
    <name type="scientific">Candidatus Opimibacter skivensis</name>
    <dbReference type="NCBI Taxonomy" id="2982028"/>
    <lineage>
        <taxon>Bacteria</taxon>
        <taxon>Pseudomonadati</taxon>
        <taxon>Bacteroidota</taxon>
        <taxon>Saprospiria</taxon>
        <taxon>Saprospirales</taxon>
        <taxon>Saprospiraceae</taxon>
        <taxon>Candidatus Opimibacter</taxon>
    </lineage>
</organism>
<comment type="caution">
    <text evidence="1">The sequence shown here is derived from an EMBL/GenBank/DDBJ whole genome shotgun (WGS) entry which is preliminary data.</text>
</comment>
<evidence type="ECO:0000313" key="2">
    <source>
        <dbReference type="Proteomes" id="UP000808337"/>
    </source>
</evidence>
<sequence>MMEIEEDASDPLKALIPEFDSILDEEALLDLFTTRVEELIRDNLDLLLSSLYRLDVEEYKIQRALRSSTVPAARGIAQLIIDRQKEKIKTRKMYSSGKEDMWKGLE</sequence>
<proteinExistence type="predicted"/>
<accession>A0A9D7SX93</accession>
<dbReference type="Proteomes" id="UP000808337">
    <property type="component" value="Unassembled WGS sequence"/>
</dbReference>
<dbReference type="AlphaFoldDB" id="A0A9D7SX93"/>
<evidence type="ECO:0000313" key="1">
    <source>
        <dbReference type="EMBL" id="MBK9982549.1"/>
    </source>
</evidence>